<evidence type="ECO:0000259" key="13">
    <source>
        <dbReference type="PROSITE" id="PS51194"/>
    </source>
</evidence>
<dbReference type="PANTHER" id="PTHR47835">
    <property type="entry name" value="HFM1, ATP DEPENDENT DNA HELICASE HOMOLOG"/>
    <property type="match status" value="1"/>
</dbReference>
<feature type="region of interest" description="Disordered" evidence="11">
    <location>
        <begin position="155"/>
        <end position="212"/>
    </location>
</feature>
<feature type="compositionally biased region" description="Polar residues" evidence="11">
    <location>
        <begin position="37"/>
        <end position="48"/>
    </location>
</feature>
<dbReference type="InterPro" id="IPR027417">
    <property type="entry name" value="P-loop_NTPase"/>
</dbReference>
<reference evidence="14 15" key="1">
    <citation type="submission" date="2014-04" db="EMBL/GenBank/DDBJ databases">
        <authorList>
            <consortium name="DOE Joint Genome Institute"/>
            <person name="Kuo A."/>
            <person name="Tarkka M."/>
            <person name="Buscot F."/>
            <person name="Kohler A."/>
            <person name="Nagy L.G."/>
            <person name="Floudas D."/>
            <person name="Copeland A."/>
            <person name="Barry K.W."/>
            <person name="Cichocki N."/>
            <person name="Veneault-Fourrey C."/>
            <person name="LaButti K."/>
            <person name="Lindquist E.A."/>
            <person name="Lipzen A."/>
            <person name="Lundell T."/>
            <person name="Morin E."/>
            <person name="Murat C."/>
            <person name="Sun H."/>
            <person name="Tunlid A."/>
            <person name="Henrissat B."/>
            <person name="Grigoriev I.V."/>
            <person name="Hibbett D.S."/>
            <person name="Martin F."/>
            <person name="Nordberg H.P."/>
            <person name="Cantor M.N."/>
            <person name="Hua S.X."/>
        </authorList>
    </citation>
    <scope>NUCLEOTIDE SEQUENCE [LARGE SCALE GENOMIC DNA]</scope>
    <source>
        <strain evidence="14 15">F 1598</strain>
    </source>
</reference>
<dbReference type="AlphaFoldDB" id="A0A0C3G6C1"/>
<dbReference type="EMBL" id="KN832982">
    <property type="protein sequence ID" value="KIM86196.1"/>
    <property type="molecule type" value="Genomic_DNA"/>
</dbReference>
<feature type="compositionally biased region" description="Basic and acidic residues" evidence="11">
    <location>
        <begin position="18"/>
        <end position="27"/>
    </location>
</feature>
<evidence type="ECO:0000259" key="12">
    <source>
        <dbReference type="PROSITE" id="PS51192"/>
    </source>
</evidence>
<dbReference type="InterPro" id="IPR011545">
    <property type="entry name" value="DEAD/DEAH_box_helicase_dom"/>
</dbReference>
<evidence type="ECO:0000313" key="15">
    <source>
        <dbReference type="Proteomes" id="UP000054166"/>
    </source>
</evidence>
<dbReference type="EC" id="5.6.2.4" evidence="9"/>
<feature type="compositionally biased region" description="Low complexity" evidence="11">
    <location>
        <begin position="111"/>
        <end position="121"/>
    </location>
</feature>
<evidence type="ECO:0000256" key="3">
    <source>
        <dbReference type="ARBA" id="ARBA00022801"/>
    </source>
</evidence>
<feature type="domain" description="Helicase ATP-binding" evidence="12">
    <location>
        <begin position="234"/>
        <end position="413"/>
    </location>
</feature>
<dbReference type="GO" id="GO:0005524">
    <property type="term" value="F:ATP binding"/>
    <property type="evidence" value="ECO:0007669"/>
    <property type="project" value="UniProtKB-KW"/>
</dbReference>
<dbReference type="STRING" id="765440.A0A0C3G6C1"/>
<dbReference type="SUPFAM" id="SSF52540">
    <property type="entry name" value="P-loop containing nucleoside triphosphate hydrolases"/>
    <property type="match status" value="1"/>
</dbReference>
<reference evidence="15" key="2">
    <citation type="submission" date="2015-01" db="EMBL/GenBank/DDBJ databases">
        <title>Evolutionary Origins and Diversification of the Mycorrhizal Mutualists.</title>
        <authorList>
            <consortium name="DOE Joint Genome Institute"/>
            <consortium name="Mycorrhizal Genomics Consortium"/>
            <person name="Kohler A."/>
            <person name="Kuo A."/>
            <person name="Nagy L.G."/>
            <person name="Floudas D."/>
            <person name="Copeland A."/>
            <person name="Barry K.W."/>
            <person name="Cichocki N."/>
            <person name="Veneault-Fourrey C."/>
            <person name="LaButti K."/>
            <person name="Lindquist E.A."/>
            <person name="Lipzen A."/>
            <person name="Lundell T."/>
            <person name="Morin E."/>
            <person name="Murat C."/>
            <person name="Riley R."/>
            <person name="Ohm R."/>
            <person name="Sun H."/>
            <person name="Tunlid A."/>
            <person name="Henrissat B."/>
            <person name="Grigoriev I.V."/>
            <person name="Hibbett D.S."/>
            <person name="Martin F."/>
        </authorList>
    </citation>
    <scope>NUCLEOTIDE SEQUENCE [LARGE SCALE GENOMIC DNA]</scope>
    <source>
        <strain evidence="15">F 1598</strain>
    </source>
</reference>
<feature type="compositionally biased region" description="Polar residues" evidence="11">
    <location>
        <begin position="172"/>
        <end position="194"/>
    </location>
</feature>
<dbReference type="GO" id="GO:0051321">
    <property type="term" value="P:meiotic cell cycle"/>
    <property type="evidence" value="ECO:0007669"/>
    <property type="project" value="UniProtKB-KW"/>
</dbReference>
<sequence length="1137" mass="128086">MHDPDTIELALELGLHPDDFSMRRSDPFADDSGVAFHQQNQYQPQYDGSQDDIENSSPSPPERRKAPRMTQSFMQQPAYQDTDYIEEYKDDAPYQRATGYQEQYQNDDDSQYQNQQTYQGYPSNNYHIQSNSRAPRQMPHSRIQNNDFGLHLQQQNASTSRRMQPMPDRPSDQNYPQYNAPQSADYNSQTQFSQDQRRGENPRNSHGTRLRPVSELRNMFKFGVFNAVQSTCFDTVLHSDENLVISAPTGSGKTVLFEISIIRMLTEASRTGKAIKCVYMAPTKALCSERYRDWTGKFDALGIKCCELTGDTVQFGKGIWGDAKTASIIITTGEKWDSLTRNWEDHGHILSQIQLFLVDEVHILNESRGSTLEVVVSRMKARGSDVRFLLVSATVPNIDDVASWIGNSNSGPAKTFEFGEEYRPCKLTRFVYPVSKHKGSNDWVFASILDQKLFPILQQHSVNKPILVFCPTRKGCVQTAQLLAKEYDKAVKLRGSLPWSQPTRIDHQFHDKVLADLALAGIGVHHAGLSFDDRRATEDLYLKKILRVIVSTSTLAVGVNLPAHTVVIKGVKVFQNNATKEYSDLDVMQMMGRAGRPQFDKEGIAIILCEAELEKKYKALANGTTKLESSLHLHLDEHLNSEIGLGTITNVDSAKDWLRNSFLWRRLQRNPKHYAIGKGDNETWQSKIDELVMQSVKKLKETELVEYQSEGDGELCSTEYGDIMSRFYIRQSTMSLILKLPKVATLREMMETVCASEELAELKIRAGEKAVYDKLRQHDDIRFEIKKVQKTSDKIFLLVQAVLGGISLNAPEYKKGDSQPQLEVFTIFRHITRVARALVEVAITKKLGAQIKHGLEMVRCLIAKAWEDRPVVLRQLDQIGEKSLKVLAEHGINSLPVLLKQTPLRLETLLNRRPPFGFEVLASARELPEYSLSVTEVDVTSSLGGQKPVEVELSVECSLVTDHTTAGASKAKKQQGRGSNMTTVLTLTSDLDFIDFRRIPTKALKGTKTFSVIAHLTKPSQSVSVSITSESIAGISASRTYKPRLNPNQFPTMDTRPRSSLEMDLMGLEDDPDFWDMGIDDEGEIVAMKDLTKQSMDSDFHAKKTNMKLANSGVPTVLEVLDTKPVEPKKLPNGNYQ</sequence>
<evidence type="ECO:0000256" key="11">
    <source>
        <dbReference type="SAM" id="MobiDB-lite"/>
    </source>
</evidence>
<keyword evidence="6" id="KW-0413">Isomerase</keyword>
<keyword evidence="5" id="KW-0067">ATP-binding</keyword>
<dbReference type="Gene3D" id="3.40.50.300">
    <property type="entry name" value="P-loop containing nucleotide triphosphate hydrolases"/>
    <property type="match status" value="2"/>
</dbReference>
<dbReference type="GO" id="GO:0003676">
    <property type="term" value="F:nucleic acid binding"/>
    <property type="evidence" value="ECO:0007669"/>
    <property type="project" value="InterPro"/>
</dbReference>
<evidence type="ECO:0000256" key="10">
    <source>
        <dbReference type="ARBA" id="ARBA00048988"/>
    </source>
</evidence>
<dbReference type="GO" id="GO:0043138">
    <property type="term" value="F:3'-5' DNA helicase activity"/>
    <property type="evidence" value="ECO:0007669"/>
    <property type="project" value="UniProtKB-EC"/>
</dbReference>
<evidence type="ECO:0000256" key="4">
    <source>
        <dbReference type="ARBA" id="ARBA00022806"/>
    </source>
</evidence>
<protein>
    <recommendedName>
        <fullName evidence="9">DNA 3'-5' helicase</fullName>
        <ecNumber evidence="9">5.6.2.4</ecNumber>
    </recommendedName>
</protein>
<dbReference type="GO" id="GO:0016787">
    <property type="term" value="F:hydrolase activity"/>
    <property type="evidence" value="ECO:0007669"/>
    <property type="project" value="UniProtKB-KW"/>
</dbReference>
<name>A0A0C3G6C1_PILCF</name>
<proteinExistence type="inferred from homology"/>
<dbReference type="SUPFAM" id="SSF46785">
    <property type="entry name" value="Winged helix' DNA-binding domain"/>
    <property type="match status" value="1"/>
</dbReference>
<dbReference type="SMART" id="SM00487">
    <property type="entry name" value="DEXDc"/>
    <property type="match status" value="1"/>
</dbReference>
<evidence type="ECO:0000256" key="6">
    <source>
        <dbReference type="ARBA" id="ARBA00023235"/>
    </source>
</evidence>
<dbReference type="SMART" id="SM00490">
    <property type="entry name" value="HELICc"/>
    <property type="match status" value="1"/>
</dbReference>
<dbReference type="InParanoid" id="A0A0C3G6C1"/>
<gene>
    <name evidence="14" type="ORF">PILCRDRAFT_4734</name>
</gene>
<organism evidence="14 15">
    <name type="scientific">Piloderma croceum (strain F 1598)</name>
    <dbReference type="NCBI Taxonomy" id="765440"/>
    <lineage>
        <taxon>Eukaryota</taxon>
        <taxon>Fungi</taxon>
        <taxon>Dikarya</taxon>
        <taxon>Basidiomycota</taxon>
        <taxon>Agaricomycotina</taxon>
        <taxon>Agaricomycetes</taxon>
        <taxon>Agaricomycetidae</taxon>
        <taxon>Atheliales</taxon>
        <taxon>Atheliaceae</taxon>
        <taxon>Piloderma</taxon>
    </lineage>
</organism>
<dbReference type="InterPro" id="IPR001650">
    <property type="entry name" value="Helicase_C-like"/>
</dbReference>
<dbReference type="Pfam" id="PF00270">
    <property type="entry name" value="DEAD"/>
    <property type="match status" value="1"/>
</dbReference>
<dbReference type="HOGENOM" id="CLU_000335_0_1_1"/>
<feature type="domain" description="Helicase C-terminal" evidence="13">
    <location>
        <begin position="448"/>
        <end position="639"/>
    </location>
</feature>
<dbReference type="Gene3D" id="1.10.3380.10">
    <property type="entry name" value="Sec63 N-terminal domain-like domain"/>
    <property type="match status" value="1"/>
</dbReference>
<dbReference type="Gene3D" id="1.10.10.10">
    <property type="entry name" value="Winged helix-like DNA-binding domain superfamily/Winged helix DNA-binding domain"/>
    <property type="match status" value="1"/>
</dbReference>
<feature type="compositionally biased region" description="Polar residues" evidence="11">
    <location>
        <begin position="122"/>
        <end position="134"/>
    </location>
</feature>
<evidence type="ECO:0000256" key="7">
    <source>
        <dbReference type="ARBA" id="ARBA00023254"/>
    </source>
</evidence>
<keyword evidence="2" id="KW-0547">Nucleotide-binding</keyword>
<dbReference type="InterPro" id="IPR052247">
    <property type="entry name" value="Meiotic_Crossover_Helicase"/>
</dbReference>
<comment type="catalytic activity">
    <reaction evidence="8">
        <text>Couples ATP hydrolysis with the unwinding of duplex DNA by translocating in the 3'-5' direction.</text>
        <dbReference type="EC" id="5.6.2.4"/>
    </reaction>
</comment>
<dbReference type="Proteomes" id="UP000054166">
    <property type="component" value="Unassembled WGS sequence"/>
</dbReference>
<dbReference type="FunFam" id="1.10.10.10:FF:000012">
    <property type="entry name" value="U5 small nuclear ribonucleoprotein helicase"/>
    <property type="match status" value="1"/>
</dbReference>
<feature type="region of interest" description="Disordered" evidence="11">
    <location>
        <begin position="18"/>
        <end position="78"/>
    </location>
</feature>
<dbReference type="InterPro" id="IPR014001">
    <property type="entry name" value="Helicase_ATP-bd"/>
</dbReference>
<evidence type="ECO:0000256" key="2">
    <source>
        <dbReference type="ARBA" id="ARBA00022741"/>
    </source>
</evidence>
<feature type="compositionally biased region" description="Polar residues" evidence="11">
    <location>
        <begin position="69"/>
        <end position="78"/>
    </location>
</feature>
<comment type="similarity">
    <text evidence="1">Belongs to the helicase family. SKI2 subfamily.</text>
</comment>
<dbReference type="PROSITE" id="PS51194">
    <property type="entry name" value="HELICASE_CTER"/>
    <property type="match status" value="1"/>
</dbReference>
<evidence type="ECO:0000256" key="5">
    <source>
        <dbReference type="ARBA" id="ARBA00022840"/>
    </source>
</evidence>
<dbReference type="CDD" id="cd18795">
    <property type="entry name" value="SF2_C_Ski2"/>
    <property type="match status" value="1"/>
</dbReference>
<dbReference type="Pfam" id="PF00271">
    <property type="entry name" value="Helicase_C"/>
    <property type="match status" value="1"/>
</dbReference>
<dbReference type="InterPro" id="IPR057842">
    <property type="entry name" value="WH_MER3"/>
</dbReference>
<evidence type="ECO:0000256" key="9">
    <source>
        <dbReference type="ARBA" id="ARBA00034808"/>
    </source>
</evidence>
<feature type="region of interest" description="Disordered" evidence="11">
    <location>
        <begin position="104"/>
        <end position="142"/>
    </location>
</feature>
<dbReference type="InterPro" id="IPR036388">
    <property type="entry name" value="WH-like_DNA-bd_sf"/>
</dbReference>
<accession>A0A0C3G6C1</accession>
<dbReference type="Pfam" id="PF23445">
    <property type="entry name" value="WHD_SNRNP200"/>
    <property type="match status" value="1"/>
</dbReference>
<evidence type="ECO:0000256" key="8">
    <source>
        <dbReference type="ARBA" id="ARBA00034617"/>
    </source>
</evidence>
<dbReference type="InterPro" id="IPR036390">
    <property type="entry name" value="WH_DNA-bd_sf"/>
</dbReference>
<dbReference type="SUPFAM" id="SSF158702">
    <property type="entry name" value="Sec63 N-terminal domain-like"/>
    <property type="match status" value="1"/>
</dbReference>
<keyword evidence="15" id="KW-1185">Reference proteome</keyword>
<dbReference type="SMART" id="SM00973">
    <property type="entry name" value="Sec63"/>
    <property type="match status" value="1"/>
</dbReference>
<dbReference type="OrthoDB" id="5575at2759"/>
<keyword evidence="7" id="KW-0469">Meiosis</keyword>
<keyword evidence="3" id="KW-0378">Hydrolase</keyword>
<comment type="catalytic activity">
    <reaction evidence="10">
        <text>ATP + H2O = ADP + phosphate + H(+)</text>
        <dbReference type="Rhea" id="RHEA:13065"/>
        <dbReference type="ChEBI" id="CHEBI:15377"/>
        <dbReference type="ChEBI" id="CHEBI:15378"/>
        <dbReference type="ChEBI" id="CHEBI:30616"/>
        <dbReference type="ChEBI" id="CHEBI:43474"/>
        <dbReference type="ChEBI" id="CHEBI:456216"/>
        <dbReference type="EC" id="5.6.2.4"/>
    </reaction>
</comment>
<keyword evidence="4" id="KW-0347">Helicase</keyword>
<dbReference type="PANTHER" id="PTHR47835:SF3">
    <property type="entry name" value="HELICASE FOR MEIOSIS 1"/>
    <property type="match status" value="1"/>
</dbReference>
<dbReference type="InterPro" id="IPR004179">
    <property type="entry name" value="Sec63-dom"/>
</dbReference>
<dbReference type="Pfam" id="PF02889">
    <property type="entry name" value="Sec63"/>
    <property type="match status" value="1"/>
</dbReference>
<evidence type="ECO:0000256" key="1">
    <source>
        <dbReference type="ARBA" id="ARBA00010140"/>
    </source>
</evidence>
<dbReference type="PROSITE" id="PS51192">
    <property type="entry name" value="HELICASE_ATP_BIND_1"/>
    <property type="match status" value="1"/>
</dbReference>
<evidence type="ECO:0000313" key="14">
    <source>
        <dbReference type="EMBL" id="KIM86196.1"/>
    </source>
</evidence>